<protein>
    <submittedName>
        <fullName evidence="1">Uncharacterized protein</fullName>
    </submittedName>
</protein>
<sequence>MQTSLAAAGRSVEFRIATPFPAHLTDRVSTSLASIHAATNTHIADNILLRLSYNATIS</sequence>
<evidence type="ECO:0000313" key="2">
    <source>
        <dbReference type="Proteomes" id="UP000044938"/>
    </source>
</evidence>
<accession>A0A655J4P8</accession>
<reference evidence="1 2" key="1">
    <citation type="submission" date="2015-03" db="EMBL/GenBank/DDBJ databases">
        <authorList>
            <consortium name="Pathogen Informatics"/>
        </authorList>
    </citation>
    <scope>NUCLEOTIDE SEQUENCE [LARGE SCALE GENOMIC DNA]</scope>
    <source>
        <strain evidence="1 2">M09401471</strain>
    </source>
</reference>
<dbReference type="EMBL" id="CSAJ01000354">
    <property type="protein sequence ID" value="COW44051.1"/>
    <property type="molecule type" value="Genomic_DNA"/>
</dbReference>
<dbReference type="Proteomes" id="UP000044938">
    <property type="component" value="Unassembled WGS sequence"/>
</dbReference>
<evidence type="ECO:0000313" key="1">
    <source>
        <dbReference type="EMBL" id="COW44051.1"/>
    </source>
</evidence>
<gene>
    <name evidence="1" type="ORF">ERS007720_02648</name>
</gene>
<name>A0A655J4P8_MYCTX</name>
<dbReference type="AlphaFoldDB" id="A0A655J4P8"/>
<organism evidence="1 2">
    <name type="scientific">Mycobacterium tuberculosis</name>
    <dbReference type="NCBI Taxonomy" id="1773"/>
    <lineage>
        <taxon>Bacteria</taxon>
        <taxon>Bacillati</taxon>
        <taxon>Actinomycetota</taxon>
        <taxon>Actinomycetes</taxon>
        <taxon>Mycobacteriales</taxon>
        <taxon>Mycobacteriaceae</taxon>
        <taxon>Mycobacterium</taxon>
        <taxon>Mycobacterium tuberculosis complex</taxon>
    </lineage>
</organism>
<proteinExistence type="predicted"/>